<evidence type="ECO:0000313" key="1">
    <source>
        <dbReference type="EMBL" id="RZB42532.1"/>
    </source>
</evidence>
<name>A0A445F173_GLYSO</name>
<dbReference type="InterPro" id="IPR038499">
    <property type="entry name" value="BRO1_sf"/>
</dbReference>
<dbReference type="Proteomes" id="UP000289340">
    <property type="component" value="Chromosome 20"/>
</dbReference>
<dbReference type="Gene3D" id="1.25.40.280">
    <property type="entry name" value="alix/aip1 like domains"/>
    <property type="match status" value="1"/>
</dbReference>
<gene>
    <name evidence="1" type="ORF">D0Y65_053203</name>
</gene>
<accession>A0A445F173</accession>
<dbReference type="EMBL" id="QZWG01000020">
    <property type="protein sequence ID" value="RZB42532.1"/>
    <property type="molecule type" value="Genomic_DNA"/>
</dbReference>
<organism evidence="1 2">
    <name type="scientific">Glycine soja</name>
    <name type="common">Wild soybean</name>
    <dbReference type="NCBI Taxonomy" id="3848"/>
    <lineage>
        <taxon>Eukaryota</taxon>
        <taxon>Viridiplantae</taxon>
        <taxon>Streptophyta</taxon>
        <taxon>Embryophyta</taxon>
        <taxon>Tracheophyta</taxon>
        <taxon>Spermatophyta</taxon>
        <taxon>Magnoliopsida</taxon>
        <taxon>eudicotyledons</taxon>
        <taxon>Gunneridae</taxon>
        <taxon>Pentapetalae</taxon>
        <taxon>rosids</taxon>
        <taxon>fabids</taxon>
        <taxon>Fabales</taxon>
        <taxon>Fabaceae</taxon>
        <taxon>Papilionoideae</taxon>
        <taxon>50 kb inversion clade</taxon>
        <taxon>NPAAA clade</taxon>
        <taxon>indigoferoid/millettioid clade</taxon>
        <taxon>Phaseoleae</taxon>
        <taxon>Glycine</taxon>
        <taxon>Glycine subgen. Soja</taxon>
    </lineage>
</organism>
<evidence type="ECO:0000313" key="2">
    <source>
        <dbReference type="Proteomes" id="UP000289340"/>
    </source>
</evidence>
<keyword evidence="2" id="KW-1185">Reference proteome</keyword>
<proteinExistence type="predicted"/>
<comment type="caution">
    <text evidence="1">The sequence shown here is derived from an EMBL/GenBank/DDBJ whole genome shotgun (WGS) entry which is preliminary data.</text>
</comment>
<dbReference type="PANTHER" id="PTHR23032:SF18">
    <property type="entry name" value="ENDOSOMAL TARGETING BRO1-LIKE DOMAIN PROTEIN"/>
    <property type="match status" value="1"/>
</dbReference>
<reference evidence="1 2" key="1">
    <citation type="submission" date="2018-09" db="EMBL/GenBank/DDBJ databases">
        <title>A high-quality reference genome of wild soybean provides a powerful tool to mine soybean genomes.</title>
        <authorList>
            <person name="Xie M."/>
            <person name="Chung C.Y.L."/>
            <person name="Li M.-W."/>
            <person name="Wong F.-L."/>
            <person name="Chan T.-F."/>
            <person name="Lam H.-M."/>
        </authorList>
    </citation>
    <scope>NUCLEOTIDE SEQUENCE [LARGE SCALE GENOMIC DNA]</scope>
    <source>
        <strain evidence="2">cv. W05</strain>
        <tissue evidence="1">Hypocotyl of etiolated seedlings</tissue>
    </source>
</reference>
<dbReference type="PANTHER" id="PTHR23032">
    <property type="entry name" value="BRO1 DOMAIN-CONTAINING PROTEIN BROX"/>
    <property type="match status" value="1"/>
</dbReference>
<protein>
    <submittedName>
        <fullName evidence="1">Uncharacterized protein</fullName>
    </submittedName>
</protein>
<dbReference type="InterPro" id="IPR038898">
    <property type="entry name" value="BROX"/>
</dbReference>
<sequence length="131" mass="14387">MAVLSLSQANLLLLPRSSSSNGHLPNVSQESRRTSVDVFLKAAGYLDCAVKHVLPQLPVELRRNLPVDLAEGVLRALCLQALGQVSQPTLWREGEARLRGASSKKGKCAKLPPTFIRGKRRKNGKDMVYEL</sequence>
<dbReference type="AlphaFoldDB" id="A0A445F173"/>